<dbReference type="PANTHER" id="PTHR46268">
    <property type="entry name" value="STRESS RESPONSE PROTEIN NHAX"/>
    <property type="match status" value="1"/>
</dbReference>
<proteinExistence type="inferred from homology"/>
<dbReference type="KEGG" id="ctes:O987_17190"/>
<evidence type="ECO:0000313" key="3">
    <source>
        <dbReference type="EMBL" id="AIJ47550.1"/>
    </source>
</evidence>
<dbReference type="HOGENOM" id="CLU_049301_11_0_4"/>
<reference evidence="3 4" key="1">
    <citation type="journal article" date="2014" name="Genome Announc.">
        <title>Complete Genome Sequence of Polychlorinated Biphenyl Degrader Comamonas testosteroni TK102 (NBRC 109938).</title>
        <authorList>
            <person name="Fukuda K."/>
            <person name="Hosoyama A."/>
            <person name="Tsuchikane K."/>
            <person name="Ohji S."/>
            <person name="Yamazoe A."/>
            <person name="Fujita N."/>
            <person name="Shintani M."/>
            <person name="Kimbara K."/>
        </authorList>
    </citation>
    <scope>NUCLEOTIDE SEQUENCE [LARGE SCALE GENOMIC DNA]</scope>
    <source>
        <strain evidence="3">TK102</strain>
    </source>
</reference>
<gene>
    <name evidence="3" type="ORF">O987_17190</name>
</gene>
<dbReference type="PANTHER" id="PTHR46268:SF6">
    <property type="entry name" value="UNIVERSAL STRESS PROTEIN UP12"/>
    <property type="match status" value="1"/>
</dbReference>
<accession>A0A076PUV2</accession>
<dbReference type="PRINTS" id="PR01438">
    <property type="entry name" value="UNVRSLSTRESS"/>
</dbReference>
<evidence type="ECO:0000259" key="2">
    <source>
        <dbReference type="Pfam" id="PF00582"/>
    </source>
</evidence>
<dbReference type="RefSeq" id="WP_019042786.1">
    <property type="nucleotide sequence ID" value="NZ_CP006704.1"/>
</dbReference>
<dbReference type="SUPFAM" id="SSF52402">
    <property type="entry name" value="Adenine nucleotide alpha hydrolases-like"/>
    <property type="match status" value="1"/>
</dbReference>
<dbReference type="Pfam" id="PF00582">
    <property type="entry name" value="Usp"/>
    <property type="match status" value="1"/>
</dbReference>
<evidence type="ECO:0000256" key="1">
    <source>
        <dbReference type="ARBA" id="ARBA00008791"/>
    </source>
</evidence>
<dbReference type="InterPro" id="IPR006016">
    <property type="entry name" value="UspA"/>
</dbReference>
<organism evidence="3 4">
    <name type="scientific">Comamonas testosteroni TK102</name>
    <dbReference type="NCBI Taxonomy" id="1392005"/>
    <lineage>
        <taxon>Bacteria</taxon>
        <taxon>Pseudomonadati</taxon>
        <taxon>Pseudomonadota</taxon>
        <taxon>Betaproteobacteria</taxon>
        <taxon>Burkholderiales</taxon>
        <taxon>Comamonadaceae</taxon>
        <taxon>Comamonas</taxon>
    </lineage>
</organism>
<feature type="domain" description="UspA" evidence="2">
    <location>
        <begin position="1"/>
        <end position="144"/>
    </location>
</feature>
<name>A0A076PUV2_COMTE</name>
<comment type="similarity">
    <text evidence="1">Belongs to the universal stress protein A family.</text>
</comment>
<dbReference type="AlphaFoldDB" id="A0A076PUV2"/>
<protein>
    <submittedName>
        <fullName evidence="3">Universal stress protein UspA</fullName>
    </submittedName>
</protein>
<dbReference type="EMBL" id="CP006704">
    <property type="protein sequence ID" value="AIJ47550.1"/>
    <property type="molecule type" value="Genomic_DNA"/>
</dbReference>
<dbReference type="Gene3D" id="3.40.50.620">
    <property type="entry name" value="HUPs"/>
    <property type="match status" value="1"/>
</dbReference>
<dbReference type="InterPro" id="IPR014729">
    <property type="entry name" value="Rossmann-like_a/b/a_fold"/>
</dbReference>
<dbReference type="Proteomes" id="UP000028782">
    <property type="component" value="Chromosome"/>
</dbReference>
<evidence type="ECO:0000313" key="4">
    <source>
        <dbReference type="Proteomes" id="UP000028782"/>
    </source>
</evidence>
<dbReference type="CDD" id="cd00293">
    <property type="entry name" value="USP-like"/>
    <property type="match status" value="1"/>
</dbReference>
<sequence>MFKHLLIPTDGTKLSEAAVRAGVLLAREQGAKVTGLYVMPDYRAIIYGADALLTYNSAEFERSANSDADAALQFVDQIARPEGVPCNFVRVTHASVYQAIVQQAQELQCDLICMASHGRKGIGGILLGSETQRVLTHSHVPVLVHRPASTGNH</sequence>
<dbReference type="InterPro" id="IPR006015">
    <property type="entry name" value="Universal_stress_UspA"/>
</dbReference>